<accession>A0AAV9DCU7</accession>
<feature type="signal peptide" evidence="6">
    <location>
        <begin position="1"/>
        <end position="18"/>
    </location>
</feature>
<dbReference type="Proteomes" id="UP001180020">
    <property type="component" value="Unassembled WGS sequence"/>
</dbReference>
<evidence type="ECO:0000256" key="2">
    <source>
        <dbReference type="ARBA" id="ARBA00022676"/>
    </source>
</evidence>
<dbReference type="PANTHER" id="PTHR31042">
    <property type="entry name" value="CORE-2/I-BRANCHING BETA-1,6-N-ACETYLGLUCOSAMINYLTRANSFERASE FAMILY PROTEIN-RELATED"/>
    <property type="match status" value="1"/>
</dbReference>
<gene>
    <name evidence="7" type="ORF">QJS10_CPB14g00386</name>
</gene>
<dbReference type="EMBL" id="JAUJYO010000014">
    <property type="protein sequence ID" value="KAK1298860.1"/>
    <property type="molecule type" value="Genomic_DNA"/>
</dbReference>
<protein>
    <recommendedName>
        <fullName evidence="9">Core-2/I-branching beta-1,6-N-acetylglucosaminyltransferase family protein</fullName>
    </recommendedName>
</protein>
<dbReference type="InterPro" id="IPR044174">
    <property type="entry name" value="BC10-like"/>
</dbReference>
<evidence type="ECO:0000256" key="1">
    <source>
        <dbReference type="ARBA" id="ARBA00004606"/>
    </source>
</evidence>
<keyword evidence="4" id="KW-0472">Membrane</keyword>
<sequence>MARALFCLSLCVCGIVVASVVTTRVGEYIVSDGDDLFFPQMGTPTTTNTTTSNNNTALNCSVLGDLREWVSPKEVWHNMSDEELMWRASMAPGVEEFPYERKAKVAFMFLTRGRLPLRMVWERFFHGCDRRLFSVYVHVQPEFVGEEEIPPSSVFFRRRIPSKPVQWGRPTMVDAERRLLANALLDFDNERFVLLSESCIPLFNFTLIHSYLTRSSHSFLSSFDDPRKSGRGRYNKRMWPAVTLQDWRKGSQWFEVHRAIAVSVVSDVTYYPLFEAHCAPPCYMDEHYLPTLVTKTHPARCANRSVTWVDWSRGGSHPKMYRRRDVSKGLLDRMRYGGRCGYNGNASEICFVFARKFDASALEPLLSSPGGGSSGMEPCVRVAPAPLFTRCHPTLRGE</sequence>
<dbReference type="Pfam" id="PF02485">
    <property type="entry name" value="Branch"/>
    <property type="match status" value="1"/>
</dbReference>
<evidence type="ECO:0000256" key="6">
    <source>
        <dbReference type="SAM" id="SignalP"/>
    </source>
</evidence>
<organism evidence="7 8">
    <name type="scientific">Acorus calamus</name>
    <name type="common">Sweet flag</name>
    <dbReference type="NCBI Taxonomy" id="4465"/>
    <lineage>
        <taxon>Eukaryota</taxon>
        <taxon>Viridiplantae</taxon>
        <taxon>Streptophyta</taxon>
        <taxon>Embryophyta</taxon>
        <taxon>Tracheophyta</taxon>
        <taxon>Spermatophyta</taxon>
        <taxon>Magnoliopsida</taxon>
        <taxon>Liliopsida</taxon>
        <taxon>Acoraceae</taxon>
        <taxon>Acorus</taxon>
    </lineage>
</organism>
<keyword evidence="6" id="KW-0732">Signal</keyword>
<evidence type="ECO:0000313" key="8">
    <source>
        <dbReference type="Proteomes" id="UP001180020"/>
    </source>
</evidence>
<dbReference type="InterPro" id="IPR003406">
    <property type="entry name" value="Glyco_trans_14"/>
</dbReference>
<dbReference type="GO" id="GO:0016020">
    <property type="term" value="C:membrane"/>
    <property type="evidence" value="ECO:0007669"/>
    <property type="project" value="UniProtKB-SubCell"/>
</dbReference>
<keyword evidence="3" id="KW-0808">Transferase</keyword>
<reference evidence="7" key="2">
    <citation type="submission" date="2023-06" db="EMBL/GenBank/DDBJ databases">
        <authorList>
            <person name="Ma L."/>
            <person name="Liu K.-W."/>
            <person name="Li Z."/>
            <person name="Hsiao Y.-Y."/>
            <person name="Qi Y."/>
            <person name="Fu T."/>
            <person name="Tang G."/>
            <person name="Zhang D."/>
            <person name="Sun W.-H."/>
            <person name="Liu D.-K."/>
            <person name="Li Y."/>
            <person name="Chen G.-Z."/>
            <person name="Liu X.-D."/>
            <person name="Liao X.-Y."/>
            <person name="Jiang Y.-T."/>
            <person name="Yu X."/>
            <person name="Hao Y."/>
            <person name="Huang J."/>
            <person name="Zhao X.-W."/>
            <person name="Ke S."/>
            <person name="Chen Y.-Y."/>
            <person name="Wu W.-L."/>
            <person name="Hsu J.-L."/>
            <person name="Lin Y.-F."/>
            <person name="Huang M.-D."/>
            <person name="Li C.-Y."/>
            <person name="Huang L."/>
            <person name="Wang Z.-W."/>
            <person name="Zhao X."/>
            <person name="Zhong W.-Y."/>
            <person name="Peng D.-H."/>
            <person name="Ahmad S."/>
            <person name="Lan S."/>
            <person name="Zhang J.-S."/>
            <person name="Tsai W.-C."/>
            <person name="Van De Peer Y."/>
            <person name="Liu Z.-J."/>
        </authorList>
    </citation>
    <scope>NUCLEOTIDE SEQUENCE</scope>
    <source>
        <strain evidence="7">CP</strain>
        <tissue evidence="7">Leaves</tissue>
    </source>
</reference>
<dbReference type="AlphaFoldDB" id="A0AAV9DCU7"/>
<name>A0AAV9DCU7_ACOCL</name>
<evidence type="ECO:0000256" key="5">
    <source>
        <dbReference type="ARBA" id="ARBA00023180"/>
    </source>
</evidence>
<comment type="subcellular location">
    <subcellularLocation>
        <location evidence="1">Membrane</location>
        <topology evidence="1">Single-pass type II membrane protein</topology>
    </subcellularLocation>
</comment>
<keyword evidence="5" id="KW-0325">Glycoprotein</keyword>
<evidence type="ECO:0000313" key="7">
    <source>
        <dbReference type="EMBL" id="KAK1298860.1"/>
    </source>
</evidence>
<dbReference type="GO" id="GO:0016757">
    <property type="term" value="F:glycosyltransferase activity"/>
    <property type="evidence" value="ECO:0007669"/>
    <property type="project" value="UniProtKB-KW"/>
</dbReference>
<proteinExistence type="predicted"/>
<evidence type="ECO:0000256" key="4">
    <source>
        <dbReference type="ARBA" id="ARBA00023136"/>
    </source>
</evidence>
<reference evidence="7" key="1">
    <citation type="journal article" date="2023" name="Nat. Commun.">
        <title>Diploid and tetraploid genomes of Acorus and the evolution of monocots.</title>
        <authorList>
            <person name="Ma L."/>
            <person name="Liu K.W."/>
            <person name="Li Z."/>
            <person name="Hsiao Y.Y."/>
            <person name="Qi Y."/>
            <person name="Fu T."/>
            <person name="Tang G.D."/>
            <person name="Zhang D."/>
            <person name="Sun W.H."/>
            <person name="Liu D.K."/>
            <person name="Li Y."/>
            <person name="Chen G.Z."/>
            <person name="Liu X.D."/>
            <person name="Liao X.Y."/>
            <person name="Jiang Y.T."/>
            <person name="Yu X."/>
            <person name="Hao Y."/>
            <person name="Huang J."/>
            <person name="Zhao X.W."/>
            <person name="Ke S."/>
            <person name="Chen Y.Y."/>
            <person name="Wu W.L."/>
            <person name="Hsu J.L."/>
            <person name="Lin Y.F."/>
            <person name="Huang M.D."/>
            <person name="Li C.Y."/>
            <person name="Huang L."/>
            <person name="Wang Z.W."/>
            <person name="Zhao X."/>
            <person name="Zhong W.Y."/>
            <person name="Peng D.H."/>
            <person name="Ahmad S."/>
            <person name="Lan S."/>
            <person name="Zhang J.S."/>
            <person name="Tsai W.C."/>
            <person name="Van de Peer Y."/>
            <person name="Liu Z.J."/>
        </authorList>
    </citation>
    <scope>NUCLEOTIDE SEQUENCE</scope>
    <source>
        <strain evidence="7">CP</strain>
    </source>
</reference>
<evidence type="ECO:0008006" key="9">
    <source>
        <dbReference type="Google" id="ProtNLM"/>
    </source>
</evidence>
<keyword evidence="8" id="KW-1185">Reference proteome</keyword>
<dbReference type="PANTHER" id="PTHR31042:SF77">
    <property type="entry name" value="GLYCOSYLTRANSFERASE"/>
    <property type="match status" value="1"/>
</dbReference>
<comment type="caution">
    <text evidence="7">The sequence shown here is derived from an EMBL/GenBank/DDBJ whole genome shotgun (WGS) entry which is preliminary data.</text>
</comment>
<feature type="chain" id="PRO_5043328498" description="Core-2/I-branching beta-1,6-N-acetylglucosaminyltransferase family protein" evidence="6">
    <location>
        <begin position="19"/>
        <end position="398"/>
    </location>
</feature>
<evidence type="ECO:0000256" key="3">
    <source>
        <dbReference type="ARBA" id="ARBA00022679"/>
    </source>
</evidence>
<keyword evidence="2" id="KW-0328">Glycosyltransferase</keyword>